<feature type="region of interest" description="Disordered" evidence="1">
    <location>
        <begin position="1"/>
        <end position="106"/>
    </location>
</feature>
<protein>
    <submittedName>
        <fullName evidence="2">Uncharacterized protein</fullName>
    </submittedName>
</protein>
<evidence type="ECO:0000313" key="3">
    <source>
        <dbReference type="Proteomes" id="UP001373714"/>
    </source>
</evidence>
<dbReference type="Proteomes" id="UP001373714">
    <property type="component" value="Unassembled WGS sequence"/>
</dbReference>
<organism evidence="2 3">
    <name type="scientific">Orbilia blumenaviensis</name>
    <dbReference type="NCBI Taxonomy" id="1796055"/>
    <lineage>
        <taxon>Eukaryota</taxon>
        <taxon>Fungi</taxon>
        <taxon>Dikarya</taxon>
        <taxon>Ascomycota</taxon>
        <taxon>Pezizomycotina</taxon>
        <taxon>Orbiliomycetes</taxon>
        <taxon>Orbiliales</taxon>
        <taxon>Orbiliaceae</taxon>
        <taxon>Orbilia</taxon>
    </lineage>
</organism>
<keyword evidence="3" id="KW-1185">Reference proteome</keyword>
<dbReference type="AlphaFoldDB" id="A0AAV9VJS7"/>
<comment type="caution">
    <text evidence="2">The sequence shown here is derived from an EMBL/GenBank/DDBJ whole genome shotgun (WGS) entry which is preliminary data.</text>
</comment>
<accession>A0AAV9VJS7</accession>
<sequence length="506" mass="55654">MDKGIAHCPCNEHGSLDDEKENLSHEAANAKAHGVVTLPPDGLESKSREEARPPSNLGKCLDVLETVASKSSAETPKGQVEKIKDGEGKENQNNGDDGNYQNIIEKDETDLEYSGFEFDFENQPPKAKIEIHETSDDEGRFQRAASITSSCLDALEDAEILTAKEVKLTRYSIKDITLEERDVVRPYDDDMTAALIPKGPKVLETRIHEKEATQRLLRSIGRVPPSESKGNSSQNINAPVTKPVSTENLRVSTLQPKGRPRPVAPKVNMLDIKHTHETRPAIPAPPVKIQTIGRTKVTILPSTPFCPPSPSRPPPAPPEELNYDDCTIEDRGGFQTILVPGGPPARRSRPTTSQSPSKKYAELNLRPPIPITPLQHSMHLYGSTSTLPLPLIPEEEKGRAAEDKKHFNFSRRRTLFGNNLTVPSPNDHHLRRASYNSPSTQSVRLPTQVPDTPGTQLPPRPGTAFGGMFSRPSSSASVRSSKREMFKNFFKKKLGNNSPTTPSSPI</sequence>
<feature type="compositionally biased region" description="Basic and acidic residues" evidence="1">
    <location>
        <begin position="79"/>
        <end position="90"/>
    </location>
</feature>
<gene>
    <name evidence="2" type="ORF">TWF730_005122</name>
</gene>
<feature type="region of interest" description="Disordered" evidence="1">
    <location>
        <begin position="339"/>
        <end position="359"/>
    </location>
</feature>
<feature type="compositionally biased region" description="Low complexity" evidence="1">
    <location>
        <begin position="470"/>
        <end position="479"/>
    </location>
</feature>
<evidence type="ECO:0000313" key="2">
    <source>
        <dbReference type="EMBL" id="KAK6361389.1"/>
    </source>
</evidence>
<proteinExistence type="predicted"/>
<feature type="compositionally biased region" description="Low complexity" evidence="1">
    <location>
        <begin position="91"/>
        <end position="103"/>
    </location>
</feature>
<dbReference type="EMBL" id="JAVHNS010000002">
    <property type="protein sequence ID" value="KAK6361389.1"/>
    <property type="molecule type" value="Genomic_DNA"/>
</dbReference>
<feature type="compositionally biased region" description="Polar residues" evidence="1">
    <location>
        <begin position="436"/>
        <end position="455"/>
    </location>
</feature>
<name>A0AAV9VJS7_9PEZI</name>
<evidence type="ECO:0000256" key="1">
    <source>
        <dbReference type="SAM" id="MobiDB-lite"/>
    </source>
</evidence>
<feature type="compositionally biased region" description="Basic and acidic residues" evidence="1">
    <location>
        <begin position="43"/>
        <end position="52"/>
    </location>
</feature>
<feature type="region of interest" description="Disordered" evidence="1">
    <location>
        <begin position="436"/>
        <end position="481"/>
    </location>
</feature>
<feature type="compositionally biased region" description="Basic and acidic residues" evidence="1">
    <location>
        <begin position="14"/>
        <end position="24"/>
    </location>
</feature>
<reference evidence="2 3" key="1">
    <citation type="submission" date="2019-10" db="EMBL/GenBank/DDBJ databases">
        <authorList>
            <person name="Palmer J.M."/>
        </authorList>
    </citation>
    <scope>NUCLEOTIDE SEQUENCE [LARGE SCALE GENOMIC DNA]</scope>
    <source>
        <strain evidence="2 3">TWF730</strain>
    </source>
</reference>